<feature type="domain" description="Retrotransposon gag" evidence="2">
    <location>
        <begin position="72"/>
        <end position="140"/>
    </location>
</feature>
<evidence type="ECO:0000256" key="1">
    <source>
        <dbReference type="SAM" id="MobiDB-lite"/>
    </source>
</evidence>
<feature type="region of interest" description="Disordered" evidence="1">
    <location>
        <begin position="192"/>
        <end position="223"/>
    </location>
</feature>
<dbReference type="PANTHER" id="PTHR35046">
    <property type="entry name" value="ZINC KNUCKLE (CCHC-TYPE) FAMILY PROTEIN"/>
    <property type="match status" value="1"/>
</dbReference>
<proteinExistence type="predicted"/>
<dbReference type="Gramene" id="OB06G22180.1">
    <property type="protein sequence ID" value="OB06G22180.1"/>
    <property type="gene ID" value="OB06G22180"/>
</dbReference>
<dbReference type="Pfam" id="PF03732">
    <property type="entry name" value="Retrotrans_gag"/>
    <property type="match status" value="1"/>
</dbReference>
<organism evidence="3">
    <name type="scientific">Oryza brachyantha</name>
    <name type="common">malo sina</name>
    <dbReference type="NCBI Taxonomy" id="4533"/>
    <lineage>
        <taxon>Eukaryota</taxon>
        <taxon>Viridiplantae</taxon>
        <taxon>Streptophyta</taxon>
        <taxon>Embryophyta</taxon>
        <taxon>Tracheophyta</taxon>
        <taxon>Spermatophyta</taxon>
        <taxon>Magnoliopsida</taxon>
        <taxon>Liliopsida</taxon>
        <taxon>Poales</taxon>
        <taxon>Poaceae</taxon>
        <taxon>BOP clade</taxon>
        <taxon>Oryzoideae</taxon>
        <taxon>Oryzeae</taxon>
        <taxon>Oryzinae</taxon>
        <taxon>Oryza</taxon>
    </lineage>
</organism>
<evidence type="ECO:0000259" key="2">
    <source>
        <dbReference type="Pfam" id="PF03732"/>
    </source>
</evidence>
<keyword evidence="4" id="KW-1185">Reference proteome</keyword>
<protein>
    <recommendedName>
        <fullName evidence="2">Retrotransposon gag domain-containing protein</fullName>
    </recommendedName>
</protein>
<reference evidence="3" key="2">
    <citation type="submission" date="2013-04" db="UniProtKB">
        <authorList>
            <consortium name="EnsemblPlants"/>
        </authorList>
    </citation>
    <scope>IDENTIFICATION</scope>
</reference>
<name>J3MDX4_ORYBR</name>
<dbReference type="eggNOG" id="KOG0017">
    <property type="taxonomic scope" value="Eukaryota"/>
</dbReference>
<evidence type="ECO:0000313" key="4">
    <source>
        <dbReference type="Proteomes" id="UP000006038"/>
    </source>
</evidence>
<dbReference type="AlphaFoldDB" id="J3MDX4"/>
<evidence type="ECO:0000313" key="3">
    <source>
        <dbReference type="EnsemblPlants" id="OB06G22180.1"/>
    </source>
</evidence>
<accession>J3MDX4</accession>
<dbReference type="HOGENOM" id="CLU_1172237_0_0_1"/>
<dbReference type="PANTHER" id="PTHR35046:SF26">
    <property type="entry name" value="RNA-DIRECTED DNA POLYMERASE"/>
    <property type="match status" value="1"/>
</dbReference>
<dbReference type="Proteomes" id="UP000006038">
    <property type="component" value="Chromosome 6"/>
</dbReference>
<dbReference type="EnsemblPlants" id="OB06G22180.1">
    <property type="protein sequence ID" value="OB06G22180.1"/>
    <property type="gene ID" value="OB06G22180"/>
</dbReference>
<sequence>MEVSLRSIGGAQYLQYQQGINNCVPDDPHAKVKFQIPSFLGSYGAEKYHDWEMILDQKFSAYLMPKLHRVQYASSAFKDFAIIWWTGLAAEGALPTTWKELKIAMRDRFVPPSYHRDLHKNLMCLDQGDKSVEDYDVDYKEFNIVNELYQFAMLVEKKLQRRDQQGVAKVGKGGGRKAINPGRIGAGLVAATSEDGGGSGGAKSDMGEVGLMGGQTWSEGRDLGWRPSGALALVQEE</sequence>
<dbReference type="InterPro" id="IPR005162">
    <property type="entry name" value="Retrotrans_gag_dom"/>
</dbReference>
<reference evidence="3" key="1">
    <citation type="journal article" date="2013" name="Nat. Commun.">
        <title>Whole-genome sequencing of Oryza brachyantha reveals mechanisms underlying Oryza genome evolution.</title>
        <authorList>
            <person name="Chen J."/>
            <person name="Huang Q."/>
            <person name="Gao D."/>
            <person name="Wang J."/>
            <person name="Lang Y."/>
            <person name="Liu T."/>
            <person name="Li B."/>
            <person name="Bai Z."/>
            <person name="Luis Goicoechea J."/>
            <person name="Liang C."/>
            <person name="Chen C."/>
            <person name="Zhang W."/>
            <person name="Sun S."/>
            <person name="Liao Y."/>
            <person name="Zhang X."/>
            <person name="Yang L."/>
            <person name="Song C."/>
            <person name="Wang M."/>
            <person name="Shi J."/>
            <person name="Liu G."/>
            <person name="Liu J."/>
            <person name="Zhou H."/>
            <person name="Zhou W."/>
            <person name="Yu Q."/>
            <person name="An N."/>
            <person name="Chen Y."/>
            <person name="Cai Q."/>
            <person name="Wang B."/>
            <person name="Liu B."/>
            <person name="Min J."/>
            <person name="Huang Y."/>
            <person name="Wu H."/>
            <person name="Li Z."/>
            <person name="Zhang Y."/>
            <person name="Yin Y."/>
            <person name="Song W."/>
            <person name="Jiang J."/>
            <person name="Jackson S.A."/>
            <person name="Wing R.A."/>
            <person name="Wang J."/>
            <person name="Chen M."/>
        </authorList>
    </citation>
    <scope>NUCLEOTIDE SEQUENCE [LARGE SCALE GENOMIC DNA]</scope>
    <source>
        <strain evidence="3">cv. IRGC 101232</strain>
    </source>
</reference>